<feature type="signal peptide" evidence="1">
    <location>
        <begin position="1"/>
        <end position="25"/>
    </location>
</feature>
<evidence type="ECO:0000313" key="3">
    <source>
        <dbReference type="Proteomes" id="UP001206788"/>
    </source>
</evidence>
<reference evidence="2 3" key="1">
    <citation type="submission" date="2022-08" db="EMBL/GenBank/DDBJ databases">
        <title>Algoriphagus sp. CAU 1643 isolated from mud.</title>
        <authorList>
            <person name="Kim W."/>
        </authorList>
    </citation>
    <scope>NUCLEOTIDE SEQUENCE [LARGE SCALE GENOMIC DNA]</scope>
    <source>
        <strain evidence="2 3">CAU 1643</strain>
    </source>
</reference>
<sequence length="403" mass="45442">MSELKTSIFKRISFFLLLAALFACGENSKIEEVSQTENSFELVLTDSLDYQLLGDPIFADVSSDGSQVLIYDYASSEIISLDQDGNLLGKFSKTEDTPDAYGFMMELPGFLGNDRVVVSGLRGIFIYDLEGNLISKIDHPEDLGGAIFMPITGKSIETVSNQGEEFLIAKSVRSRNTFPGEQAFYDRYRAIEWIDVKTGESKDIIPFEEGSIFKNGKGYIESDYTPAYEWISDKLYTSLGGEPKLRVYSLTDDEPLLDTTINLNIPDFRELPIRERNEFAEGSLTVDGSTPAIRNIHQVGNFILVHYYAGMDPDKTKEAEELWMSGNEEEAGQLFEQLEKEVRKGFVIFDLKTLKQLGDITLPSGVETSGFLAADEFLWFQKAPSEEIEEDFVRIYKYKLNQP</sequence>
<evidence type="ECO:0000313" key="2">
    <source>
        <dbReference type="EMBL" id="MCS5490373.1"/>
    </source>
</evidence>
<accession>A0ABT2G6F2</accession>
<evidence type="ECO:0000256" key="1">
    <source>
        <dbReference type="SAM" id="SignalP"/>
    </source>
</evidence>
<dbReference type="EMBL" id="JANWGH010000001">
    <property type="protein sequence ID" value="MCS5490373.1"/>
    <property type="molecule type" value="Genomic_DNA"/>
</dbReference>
<proteinExistence type="predicted"/>
<feature type="chain" id="PRO_5046783055" description="6-bladed beta-propeller protein" evidence="1">
    <location>
        <begin position="26"/>
        <end position="403"/>
    </location>
</feature>
<comment type="caution">
    <text evidence="2">The sequence shown here is derived from an EMBL/GenBank/DDBJ whole genome shotgun (WGS) entry which is preliminary data.</text>
</comment>
<evidence type="ECO:0008006" key="4">
    <source>
        <dbReference type="Google" id="ProtNLM"/>
    </source>
</evidence>
<keyword evidence="3" id="KW-1185">Reference proteome</keyword>
<dbReference type="Proteomes" id="UP001206788">
    <property type="component" value="Unassembled WGS sequence"/>
</dbReference>
<name>A0ABT2G6F2_9BACT</name>
<gene>
    <name evidence="2" type="ORF">NY014_08030</name>
</gene>
<dbReference type="PROSITE" id="PS51257">
    <property type="entry name" value="PROKAR_LIPOPROTEIN"/>
    <property type="match status" value="1"/>
</dbReference>
<protein>
    <recommendedName>
        <fullName evidence="4">6-bladed beta-propeller protein</fullName>
    </recommendedName>
</protein>
<dbReference type="RefSeq" id="WP_259414044.1">
    <property type="nucleotide sequence ID" value="NZ_JANWGH010000001.1"/>
</dbReference>
<keyword evidence="1" id="KW-0732">Signal</keyword>
<organism evidence="2 3">
    <name type="scientific">Algoriphagus limi</name>
    <dbReference type="NCBI Taxonomy" id="2975273"/>
    <lineage>
        <taxon>Bacteria</taxon>
        <taxon>Pseudomonadati</taxon>
        <taxon>Bacteroidota</taxon>
        <taxon>Cytophagia</taxon>
        <taxon>Cytophagales</taxon>
        <taxon>Cyclobacteriaceae</taxon>
        <taxon>Algoriphagus</taxon>
    </lineage>
</organism>
<dbReference type="InterPro" id="IPR011044">
    <property type="entry name" value="Quino_amine_DH_bsu"/>
</dbReference>
<dbReference type="SUPFAM" id="SSF50969">
    <property type="entry name" value="YVTN repeat-like/Quinoprotein amine dehydrogenase"/>
    <property type="match status" value="1"/>
</dbReference>